<evidence type="ECO:0000313" key="4">
    <source>
        <dbReference type="Proteomes" id="UP000197535"/>
    </source>
</evidence>
<dbReference type="GO" id="GO:0000166">
    <property type="term" value="F:nucleotide binding"/>
    <property type="evidence" value="ECO:0007669"/>
    <property type="project" value="InterPro"/>
</dbReference>
<dbReference type="PANTHER" id="PTHR43377:SF8">
    <property type="entry name" value="BLR3664 PROTEIN"/>
    <property type="match status" value="1"/>
</dbReference>
<comment type="caution">
    <text evidence="3">The sequence shown here is derived from an EMBL/GenBank/DDBJ whole genome shotgun (WGS) entry which is preliminary data.</text>
</comment>
<dbReference type="InterPro" id="IPR051450">
    <property type="entry name" value="Gfo/Idh/MocA_Oxidoreductases"/>
</dbReference>
<dbReference type="SUPFAM" id="SSF55347">
    <property type="entry name" value="Glyceraldehyde-3-phosphate dehydrogenase-like, C-terminal domain"/>
    <property type="match status" value="1"/>
</dbReference>
<dbReference type="InterPro" id="IPR036291">
    <property type="entry name" value="NAD(P)-bd_dom_sf"/>
</dbReference>
<reference evidence="3 4" key="1">
    <citation type="submission" date="2016-02" db="EMBL/GenBank/DDBJ databases">
        <authorList>
            <person name="Wen L."/>
            <person name="He K."/>
            <person name="Yang H."/>
        </authorList>
    </citation>
    <scope>NUCLEOTIDE SEQUENCE [LARGE SCALE GENOMIC DNA]</scope>
    <source>
        <strain evidence="3 4">TSA40</strain>
    </source>
</reference>
<dbReference type="EMBL" id="LSTO01000001">
    <property type="protein sequence ID" value="OWW19542.1"/>
    <property type="molecule type" value="Genomic_DNA"/>
</dbReference>
<proteinExistence type="predicted"/>
<gene>
    <name evidence="3" type="ORF">AYR66_08460</name>
</gene>
<dbReference type="Proteomes" id="UP000197535">
    <property type="component" value="Unassembled WGS sequence"/>
</dbReference>
<name>A0A254TE01_9BURK</name>
<evidence type="ECO:0000259" key="2">
    <source>
        <dbReference type="Pfam" id="PF22725"/>
    </source>
</evidence>
<dbReference type="Pfam" id="PF01408">
    <property type="entry name" value="GFO_IDH_MocA"/>
    <property type="match status" value="1"/>
</dbReference>
<dbReference type="AlphaFoldDB" id="A0A254TE01"/>
<dbReference type="OrthoDB" id="9793050at2"/>
<dbReference type="PANTHER" id="PTHR43377">
    <property type="entry name" value="BILIVERDIN REDUCTASE A"/>
    <property type="match status" value="1"/>
</dbReference>
<dbReference type="Gene3D" id="3.30.360.10">
    <property type="entry name" value="Dihydrodipicolinate Reductase, domain 2"/>
    <property type="match status" value="1"/>
</dbReference>
<keyword evidence="4" id="KW-1185">Reference proteome</keyword>
<accession>A0A254TE01</accession>
<sequence length="345" mass="38017">MSKMNVAVIGAGAIGRTHIDLALRHDAVQLAAIADPTDAARELAQTRGVRWFPDYREMLDTVRPQAAIVATPNATHVSVGVDCMERGVPVLVEKPIADTVEEAQHLCDAAERSGLPLLVGHHRRHNPIIRKAREIIASGRLGMPVSANVMATWLKPDSYFDVEWRRKPGGGPILINLIHEIDLLRVLLGEIDSLQAMRSSAARGFEVEDTAAIMLRFRNGALATITLSDATVAPWIWDLASGESTHYCRQHVNSHFLCGTDASLTLPSLDIWSYRDRRGWQDPLTLERTTPHEGNPYVEQLRHLRAVVECKEPPVCSGIDAMRTLEATLAVHASADSGKRVMLHI</sequence>
<dbReference type="RefSeq" id="WP_088706452.1">
    <property type="nucleotide sequence ID" value="NZ_LSTO01000001.1"/>
</dbReference>
<protein>
    <submittedName>
        <fullName evidence="3">Oxidoreductase</fullName>
    </submittedName>
</protein>
<dbReference type="InterPro" id="IPR055170">
    <property type="entry name" value="GFO_IDH_MocA-like_dom"/>
</dbReference>
<dbReference type="Pfam" id="PF22725">
    <property type="entry name" value="GFO_IDH_MocA_C3"/>
    <property type="match status" value="1"/>
</dbReference>
<dbReference type="InterPro" id="IPR000683">
    <property type="entry name" value="Gfo/Idh/MocA-like_OxRdtase_N"/>
</dbReference>
<dbReference type="Gene3D" id="3.40.50.720">
    <property type="entry name" value="NAD(P)-binding Rossmann-like Domain"/>
    <property type="match status" value="1"/>
</dbReference>
<evidence type="ECO:0000259" key="1">
    <source>
        <dbReference type="Pfam" id="PF01408"/>
    </source>
</evidence>
<dbReference type="SUPFAM" id="SSF51735">
    <property type="entry name" value="NAD(P)-binding Rossmann-fold domains"/>
    <property type="match status" value="1"/>
</dbReference>
<evidence type="ECO:0000313" key="3">
    <source>
        <dbReference type="EMBL" id="OWW19542.1"/>
    </source>
</evidence>
<feature type="domain" description="Gfo/Idh/MocA-like oxidoreductase N-terminal" evidence="1">
    <location>
        <begin position="4"/>
        <end position="121"/>
    </location>
</feature>
<feature type="domain" description="GFO/IDH/MocA-like oxidoreductase" evidence="2">
    <location>
        <begin position="129"/>
        <end position="233"/>
    </location>
</feature>
<organism evidence="3 4">
    <name type="scientific">Noviherbaspirillum denitrificans</name>
    <dbReference type="NCBI Taxonomy" id="1968433"/>
    <lineage>
        <taxon>Bacteria</taxon>
        <taxon>Pseudomonadati</taxon>
        <taxon>Pseudomonadota</taxon>
        <taxon>Betaproteobacteria</taxon>
        <taxon>Burkholderiales</taxon>
        <taxon>Oxalobacteraceae</taxon>
        <taxon>Noviherbaspirillum</taxon>
    </lineage>
</organism>